<gene>
    <name evidence="1" type="ORF">FN846DRAFT_910625</name>
</gene>
<sequence length="254" mass="28702">MANSLVSQGAGEIVNTGKMVRVKVATEKKLVRMKHEQILVNLWLSGHQCERWMTVIDMDEYDVILGKPWYTEMNGCHTIDYERNAIWIHARKKLNHEEAHTDETAGNKSTIPNTSWAGIKTNDDMDFINAILNKVQVVWGGGAVDRDARKKKGAFLVRLRNIQTPEEMENYAFTVGMEKDNDTQAALEQGLAEDFADVFEALKGIPIQWKDGKAVEMHIELVDDAGTPFKTPYRLSRAETEELVKVLTIALEKG</sequence>
<evidence type="ECO:0000313" key="1">
    <source>
        <dbReference type="EMBL" id="KAA8896555.1"/>
    </source>
</evidence>
<protein>
    <submittedName>
        <fullName evidence="1">Uncharacterized protein</fullName>
    </submittedName>
</protein>
<accession>A0A5J5EN05</accession>
<dbReference type="InParanoid" id="A0A5J5EN05"/>
<dbReference type="EMBL" id="VXIS01000209">
    <property type="protein sequence ID" value="KAA8896555.1"/>
    <property type="molecule type" value="Genomic_DNA"/>
</dbReference>
<keyword evidence="2" id="KW-1185">Reference proteome</keyword>
<dbReference type="Proteomes" id="UP000326924">
    <property type="component" value="Unassembled WGS sequence"/>
</dbReference>
<organism evidence="1 2">
    <name type="scientific">Sphaerosporella brunnea</name>
    <dbReference type="NCBI Taxonomy" id="1250544"/>
    <lineage>
        <taxon>Eukaryota</taxon>
        <taxon>Fungi</taxon>
        <taxon>Dikarya</taxon>
        <taxon>Ascomycota</taxon>
        <taxon>Pezizomycotina</taxon>
        <taxon>Pezizomycetes</taxon>
        <taxon>Pezizales</taxon>
        <taxon>Pyronemataceae</taxon>
        <taxon>Sphaerosporella</taxon>
    </lineage>
</organism>
<dbReference type="AlphaFoldDB" id="A0A5J5EN05"/>
<reference evidence="1 2" key="1">
    <citation type="submission" date="2019-09" db="EMBL/GenBank/DDBJ databases">
        <title>Draft genome of the ectomycorrhizal ascomycete Sphaerosporella brunnea.</title>
        <authorList>
            <consortium name="DOE Joint Genome Institute"/>
            <person name="Benucci G.M."/>
            <person name="Marozzi G."/>
            <person name="Antonielli L."/>
            <person name="Sanchez S."/>
            <person name="Marco P."/>
            <person name="Wang X."/>
            <person name="Falini L.B."/>
            <person name="Barry K."/>
            <person name="Haridas S."/>
            <person name="Lipzen A."/>
            <person name="Labutti K."/>
            <person name="Grigoriev I.V."/>
            <person name="Murat C."/>
            <person name="Martin F."/>
            <person name="Albertini E."/>
            <person name="Donnini D."/>
            <person name="Bonito G."/>
        </authorList>
    </citation>
    <scope>NUCLEOTIDE SEQUENCE [LARGE SCALE GENOMIC DNA]</scope>
    <source>
        <strain evidence="1 2">Sb_GMNB300</strain>
    </source>
</reference>
<name>A0A5J5EN05_9PEZI</name>
<proteinExistence type="predicted"/>
<evidence type="ECO:0000313" key="2">
    <source>
        <dbReference type="Proteomes" id="UP000326924"/>
    </source>
</evidence>
<comment type="caution">
    <text evidence="1">The sequence shown here is derived from an EMBL/GenBank/DDBJ whole genome shotgun (WGS) entry which is preliminary data.</text>
</comment>